<gene>
    <name evidence="3" type="ORF">JZO76_02775</name>
</gene>
<feature type="domain" description="Peptidase M16 N-terminal" evidence="1">
    <location>
        <begin position="64"/>
        <end position="174"/>
    </location>
</feature>
<keyword evidence="4" id="KW-1185">Reference proteome</keyword>
<organism evidence="3 4">
    <name type="scientific">Candidatus Enterococcus myersii</name>
    <dbReference type="NCBI Taxonomy" id="2815322"/>
    <lineage>
        <taxon>Bacteria</taxon>
        <taxon>Bacillati</taxon>
        <taxon>Bacillota</taxon>
        <taxon>Bacilli</taxon>
        <taxon>Lactobacillales</taxon>
        <taxon>Enterococcaceae</taxon>
        <taxon>Enterococcus</taxon>
    </lineage>
</organism>
<dbReference type="NCBIfam" id="NF047421">
    <property type="entry name" value="YfmH_fam"/>
    <property type="match status" value="1"/>
</dbReference>
<dbReference type="Pfam" id="PF05193">
    <property type="entry name" value="Peptidase_M16_C"/>
    <property type="match status" value="1"/>
</dbReference>
<proteinExistence type="predicted"/>
<dbReference type="InterPro" id="IPR011765">
    <property type="entry name" value="Pept_M16_N"/>
</dbReference>
<evidence type="ECO:0000259" key="2">
    <source>
        <dbReference type="Pfam" id="PF05193"/>
    </source>
</evidence>
<dbReference type="RefSeq" id="WP_206902672.1">
    <property type="nucleotide sequence ID" value="NZ_JAFLVT010000004.1"/>
</dbReference>
<sequence length="432" mass="49263">MMKKVYEMVNETLYSEILPNGLTVYLLPKPGFHKTYGLFTTDYGSIDNRFIPLGEKEFITVPDGIAHFLEHKMFEKETGDVFQDFGKQGASANAFTSFTKTSYLFSATDNIDLNVTTLLDFVQAPYFTAESVNKEKGIIGQEIQMYQDDPNWRQFFGIINNLYPEHPLHIDIAGTVESIAEITAEDLYTCYNTFYHPSNMKLFVVGNIDPDNMMTLIKENQAGKKFATPQPIKREFPAETLTDIKKVDRLEMPVARAKGILGIKMLTADLPTDNKELLRFKTAASLLWQLLLGTTSKNYLRLYDEGVIDDTFGYEFNLDRTFCFADFGGDSDKPAELTKAVKEILLHYGEDEEINEANLSLLKKRMLGKFFQSLNSLEYIANQFNQNLFGELTLFDLPQIIQSITLEDIYTCGQRLINADAMSEFFMYPKGE</sequence>
<dbReference type="Gene3D" id="3.30.830.10">
    <property type="entry name" value="Metalloenzyme, LuxS/M16 peptidase-like"/>
    <property type="match status" value="2"/>
</dbReference>
<dbReference type="PANTHER" id="PTHR11851:SF134">
    <property type="entry name" value="ZINC-DEPENDENT PROTEASE"/>
    <property type="match status" value="1"/>
</dbReference>
<evidence type="ECO:0000313" key="4">
    <source>
        <dbReference type="Proteomes" id="UP000664256"/>
    </source>
</evidence>
<dbReference type="InterPro" id="IPR011249">
    <property type="entry name" value="Metalloenz_LuxS/M16"/>
</dbReference>
<dbReference type="Pfam" id="PF00675">
    <property type="entry name" value="Peptidase_M16"/>
    <property type="match status" value="1"/>
</dbReference>
<protein>
    <submittedName>
        <fullName evidence="3">Insulinase family protein</fullName>
    </submittedName>
</protein>
<name>A0ABS3H4R7_9ENTE</name>
<accession>A0ABS3H4R7</accession>
<dbReference type="InterPro" id="IPR050361">
    <property type="entry name" value="MPP/UQCRC_Complex"/>
</dbReference>
<comment type="caution">
    <text evidence="3">The sequence shown here is derived from an EMBL/GenBank/DDBJ whole genome shotgun (WGS) entry which is preliminary data.</text>
</comment>
<dbReference type="EMBL" id="JAFLVT010000004">
    <property type="protein sequence ID" value="MBO0448450.1"/>
    <property type="molecule type" value="Genomic_DNA"/>
</dbReference>
<feature type="domain" description="Peptidase M16 C-terminal" evidence="2">
    <location>
        <begin position="182"/>
        <end position="364"/>
    </location>
</feature>
<evidence type="ECO:0000313" key="3">
    <source>
        <dbReference type="EMBL" id="MBO0448450.1"/>
    </source>
</evidence>
<dbReference type="PANTHER" id="PTHR11851">
    <property type="entry name" value="METALLOPROTEASE"/>
    <property type="match status" value="1"/>
</dbReference>
<dbReference type="SUPFAM" id="SSF63411">
    <property type="entry name" value="LuxS/MPP-like metallohydrolase"/>
    <property type="match status" value="2"/>
</dbReference>
<reference evidence="3 4" key="1">
    <citation type="submission" date="2021-03" db="EMBL/GenBank/DDBJ databases">
        <title>Enterococcal diversity collection.</title>
        <authorList>
            <person name="Gilmore M.S."/>
            <person name="Schwartzman J."/>
            <person name="Van Tyne D."/>
            <person name="Martin M."/>
            <person name="Earl A.M."/>
            <person name="Manson A.L."/>
            <person name="Straub T."/>
            <person name="Salamzade R."/>
            <person name="Saavedra J."/>
            <person name="Lebreton F."/>
            <person name="Prichula J."/>
            <person name="Schaufler K."/>
            <person name="Gaca A."/>
            <person name="Sgardioli B."/>
            <person name="Wagenaar J."/>
            <person name="Strong T."/>
        </authorList>
    </citation>
    <scope>NUCLEOTIDE SEQUENCE [LARGE SCALE GENOMIC DNA]</scope>
    <source>
        <strain evidence="3 4">MJM12</strain>
    </source>
</reference>
<dbReference type="Proteomes" id="UP000664256">
    <property type="component" value="Unassembled WGS sequence"/>
</dbReference>
<evidence type="ECO:0000259" key="1">
    <source>
        <dbReference type="Pfam" id="PF00675"/>
    </source>
</evidence>
<dbReference type="InterPro" id="IPR007863">
    <property type="entry name" value="Peptidase_M16_C"/>
</dbReference>